<reference evidence="1 2" key="2">
    <citation type="journal article" date="2022" name="Mol. Ecol. Resour.">
        <title>The genomes of chicory, endive, great burdock and yacon provide insights into Asteraceae paleo-polyploidization history and plant inulin production.</title>
        <authorList>
            <person name="Fan W."/>
            <person name="Wang S."/>
            <person name="Wang H."/>
            <person name="Wang A."/>
            <person name="Jiang F."/>
            <person name="Liu H."/>
            <person name="Zhao H."/>
            <person name="Xu D."/>
            <person name="Zhang Y."/>
        </authorList>
    </citation>
    <scope>NUCLEOTIDE SEQUENCE [LARGE SCALE GENOMIC DNA]</scope>
    <source>
        <strain evidence="2">cv. Yunnan</strain>
        <tissue evidence="1">Leaves</tissue>
    </source>
</reference>
<evidence type="ECO:0000313" key="2">
    <source>
        <dbReference type="Proteomes" id="UP001056120"/>
    </source>
</evidence>
<accession>A0ACB9D8Z3</accession>
<keyword evidence="2" id="KW-1185">Reference proteome</keyword>
<name>A0ACB9D8Z3_9ASTR</name>
<dbReference type="EMBL" id="CM042037">
    <property type="protein sequence ID" value="KAI3742933.1"/>
    <property type="molecule type" value="Genomic_DNA"/>
</dbReference>
<comment type="caution">
    <text evidence="1">The sequence shown here is derived from an EMBL/GenBank/DDBJ whole genome shotgun (WGS) entry which is preliminary data.</text>
</comment>
<reference evidence="2" key="1">
    <citation type="journal article" date="2022" name="Mol. Ecol. Resour.">
        <title>The genomes of chicory, endive, great burdock and yacon provide insights into Asteraceae palaeo-polyploidization history and plant inulin production.</title>
        <authorList>
            <person name="Fan W."/>
            <person name="Wang S."/>
            <person name="Wang H."/>
            <person name="Wang A."/>
            <person name="Jiang F."/>
            <person name="Liu H."/>
            <person name="Zhao H."/>
            <person name="Xu D."/>
            <person name="Zhang Y."/>
        </authorList>
    </citation>
    <scope>NUCLEOTIDE SEQUENCE [LARGE SCALE GENOMIC DNA]</scope>
    <source>
        <strain evidence="2">cv. Yunnan</strain>
    </source>
</reference>
<gene>
    <name evidence="1" type="ORF">L1987_60632</name>
</gene>
<organism evidence="1 2">
    <name type="scientific">Smallanthus sonchifolius</name>
    <dbReference type="NCBI Taxonomy" id="185202"/>
    <lineage>
        <taxon>Eukaryota</taxon>
        <taxon>Viridiplantae</taxon>
        <taxon>Streptophyta</taxon>
        <taxon>Embryophyta</taxon>
        <taxon>Tracheophyta</taxon>
        <taxon>Spermatophyta</taxon>
        <taxon>Magnoliopsida</taxon>
        <taxon>eudicotyledons</taxon>
        <taxon>Gunneridae</taxon>
        <taxon>Pentapetalae</taxon>
        <taxon>asterids</taxon>
        <taxon>campanulids</taxon>
        <taxon>Asterales</taxon>
        <taxon>Asteraceae</taxon>
        <taxon>Asteroideae</taxon>
        <taxon>Heliantheae alliance</taxon>
        <taxon>Millerieae</taxon>
        <taxon>Smallanthus</taxon>
    </lineage>
</organism>
<sequence length="119" mass="13494">MMAIVESRPMMEKSRDDGSYFHCKWFRGKQRGRDGSVRVKMGRLEAEEMSIYQTIVADDLGVGGCSLNLTFAKSPLDLRFLFRLCGCKTWIEGERIRIQVKAAVVFVGRFYSGLLCLTG</sequence>
<dbReference type="Proteomes" id="UP001056120">
    <property type="component" value="Linkage Group LG20"/>
</dbReference>
<proteinExistence type="predicted"/>
<evidence type="ECO:0000313" key="1">
    <source>
        <dbReference type="EMBL" id="KAI3742933.1"/>
    </source>
</evidence>
<protein>
    <submittedName>
        <fullName evidence="1">Uncharacterized protein</fullName>
    </submittedName>
</protein>